<evidence type="ECO:0000313" key="2">
    <source>
        <dbReference type="Proteomes" id="UP001465755"/>
    </source>
</evidence>
<protein>
    <submittedName>
        <fullName evidence="1">Uncharacterized protein</fullName>
    </submittedName>
</protein>
<accession>A0AAW1PMR3</accession>
<gene>
    <name evidence="1" type="ORF">WJX73_000047</name>
</gene>
<organism evidence="1 2">
    <name type="scientific">Symbiochloris irregularis</name>
    <dbReference type="NCBI Taxonomy" id="706552"/>
    <lineage>
        <taxon>Eukaryota</taxon>
        <taxon>Viridiplantae</taxon>
        <taxon>Chlorophyta</taxon>
        <taxon>core chlorophytes</taxon>
        <taxon>Trebouxiophyceae</taxon>
        <taxon>Trebouxiales</taxon>
        <taxon>Trebouxiaceae</taxon>
        <taxon>Symbiochloris</taxon>
    </lineage>
</organism>
<dbReference type="AlphaFoldDB" id="A0AAW1PMR3"/>
<keyword evidence="2" id="KW-1185">Reference proteome</keyword>
<dbReference type="Proteomes" id="UP001465755">
    <property type="component" value="Unassembled WGS sequence"/>
</dbReference>
<sequence length="95" mass="10147">MAAGLQPKGEEPPAKRQLVGQLVTASTLVKEAQPITVRVLGLHDPSFAAMLGEYPGFEEWWNIKRTAVPAAARRLGCLSEQSGTSQAYHDGCSPA</sequence>
<comment type="caution">
    <text evidence="1">The sequence shown here is derived from an EMBL/GenBank/DDBJ whole genome shotgun (WGS) entry which is preliminary data.</text>
</comment>
<evidence type="ECO:0000313" key="1">
    <source>
        <dbReference type="EMBL" id="KAK9810834.1"/>
    </source>
</evidence>
<reference evidence="1 2" key="1">
    <citation type="journal article" date="2024" name="Nat. Commun.">
        <title>Phylogenomics reveals the evolutionary origins of lichenization in chlorophyte algae.</title>
        <authorList>
            <person name="Puginier C."/>
            <person name="Libourel C."/>
            <person name="Otte J."/>
            <person name="Skaloud P."/>
            <person name="Haon M."/>
            <person name="Grisel S."/>
            <person name="Petersen M."/>
            <person name="Berrin J.G."/>
            <person name="Delaux P.M."/>
            <person name="Dal Grande F."/>
            <person name="Keller J."/>
        </authorList>
    </citation>
    <scope>NUCLEOTIDE SEQUENCE [LARGE SCALE GENOMIC DNA]</scope>
    <source>
        <strain evidence="1 2">SAG 2036</strain>
    </source>
</reference>
<name>A0AAW1PMR3_9CHLO</name>
<dbReference type="EMBL" id="JALJOQ010000013">
    <property type="protein sequence ID" value="KAK9810834.1"/>
    <property type="molecule type" value="Genomic_DNA"/>
</dbReference>
<proteinExistence type="predicted"/>